<dbReference type="InterPro" id="IPR043427">
    <property type="entry name" value="YscJ/FliF"/>
</dbReference>
<dbReference type="Proteomes" id="UP000321062">
    <property type="component" value="Chromosome"/>
</dbReference>
<keyword evidence="12" id="KW-0282">Flagellum</keyword>
<evidence type="ECO:0000313" key="13">
    <source>
        <dbReference type="Proteomes" id="UP000321062"/>
    </source>
</evidence>
<dbReference type="AlphaFoldDB" id="A0A5B9DR35"/>
<dbReference type="InterPro" id="IPR045851">
    <property type="entry name" value="AMP-bd_C_sf"/>
</dbReference>
<dbReference type="NCBIfam" id="TIGR00206">
    <property type="entry name" value="fliF"/>
    <property type="match status" value="1"/>
</dbReference>
<dbReference type="GO" id="GO:0003774">
    <property type="term" value="F:cytoskeletal motor activity"/>
    <property type="evidence" value="ECO:0007669"/>
    <property type="project" value="InterPro"/>
</dbReference>
<dbReference type="Gene3D" id="3.30.300.30">
    <property type="match status" value="1"/>
</dbReference>
<evidence type="ECO:0000256" key="7">
    <source>
        <dbReference type="ARBA" id="ARBA00023136"/>
    </source>
</evidence>
<protein>
    <recommendedName>
        <fullName evidence="9">Flagellar M-ring protein</fullName>
    </recommendedName>
</protein>
<dbReference type="KEGG" id="yti:FNA67_17570"/>
<evidence type="ECO:0000256" key="6">
    <source>
        <dbReference type="ARBA" id="ARBA00022989"/>
    </source>
</evidence>
<proteinExistence type="inferred from homology"/>
<comment type="similarity">
    <text evidence="3 9">Belongs to the FliF family.</text>
</comment>
<evidence type="ECO:0000256" key="5">
    <source>
        <dbReference type="ARBA" id="ARBA00022692"/>
    </source>
</evidence>
<feature type="compositionally biased region" description="Polar residues" evidence="10">
    <location>
        <begin position="281"/>
        <end position="300"/>
    </location>
</feature>
<reference evidence="12 13" key="1">
    <citation type="journal article" date="2015" name="Int. J. Syst. Evol. Microbiol.">
        <title>Youhaiella tibetensis gen. nov., sp. nov., isolated from subsurface sediment.</title>
        <authorList>
            <person name="Wang Y.X."/>
            <person name="Huang F.Q."/>
            <person name="Nogi Y."/>
            <person name="Pang S.J."/>
            <person name="Wang P.K."/>
            <person name="Lv J."/>
        </authorList>
    </citation>
    <scope>NUCLEOTIDE SEQUENCE [LARGE SCALE GENOMIC DNA]</scope>
    <source>
        <strain evidence="13">fig4</strain>
    </source>
</reference>
<organism evidence="12 13">
    <name type="scientific">Paradevosia tibetensis</name>
    <dbReference type="NCBI Taxonomy" id="1447062"/>
    <lineage>
        <taxon>Bacteria</taxon>
        <taxon>Pseudomonadati</taxon>
        <taxon>Pseudomonadota</taxon>
        <taxon>Alphaproteobacteria</taxon>
        <taxon>Hyphomicrobiales</taxon>
        <taxon>Devosiaceae</taxon>
        <taxon>Paradevosia</taxon>
    </lineage>
</organism>
<dbReference type="GO" id="GO:0071973">
    <property type="term" value="P:bacterial-type flagellum-dependent cell motility"/>
    <property type="evidence" value="ECO:0007669"/>
    <property type="project" value="InterPro"/>
</dbReference>
<feature type="region of interest" description="Disordered" evidence="10">
    <location>
        <begin position="267"/>
        <end position="335"/>
    </location>
</feature>
<keyword evidence="12" id="KW-0966">Cell projection</keyword>
<feature type="transmembrane region" description="Helical" evidence="11">
    <location>
        <begin position="433"/>
        <end position="454"/>
    </location>
</feature>
<dbReference type="GO" id="GO:0009431">
    <property type="term" value="C:bacterial-type flagellum basal body, MS ring"/>
    <property type="evidence" value="ECO:0007669"/>
    <property type="project" value="InterPro"/>
</dbReference>
<keyword evidence="13" id="KW-1185">Reference proteome</keyword>
<keyword evidence="6 11" id="KW-1133">Transmembrane helix</keyword>
<gene>
    <name evidence="12" type="primary">fliF</name>
    <name evidence="12" type="ORF">FNA67_17570</name>
</gene>
<evidence type="ECO:0000256" key="4">
    <source>
        <dbReference type="ARBA" id="ARBA00022475"/>
    </source>
</evidence>
<dbReference type="PRINTS" id="PR01009">
    <property type="entry name" value="FLGMRINGFLIF"/>
</dbReference>
<dbReference type="EMBL" id="CP041690">
    <property type="protein sequence ID" value="QEE21880.1"/>
    <property type="molecule type" value="Genomic_DNA"/>
</dbReference>
<dbReference type="Pfam" id="PF08345">
    <property type="entry name" value="YscJ_FliF_C"/>
    <property type="match status" value="1"/>
</dbReference>
<evidence type="ECO:0000256" key="11">
    <source>
        <dbReference type="SAM" id="Phobius"/>
    </source>
</evidence>
<feature type="transmembrane region" description="Helical" evidence="11">
    <location>
        <begin position="12"/>
        <end position="35"/>
    </location>
</feature>
<keyword evidence="7 11" id="KW-0472">Membrane</keyword>
<dbReference type="GO" id="GO:0005886">
    <property type="term" value="C:plasma membrane"/>
    <property type="evidence" value="ECO:0007669"/>
    <property type="project" value="UniProtKB-SubCell"/>
</dbReference>
<dbReference type="OrthoDB" id="9807026at2"/>
<keyword evidence="5 11" id="KW-0812">Transmembrane</keyword>
<accession>A0A5B9DR35</accession>
<keyword evidence="4" id="KW-1003">Cell membrane</keyword>
<keyword evidence="12" id="KW-0969">Cilium</keyword>
<dbReference type="InterPro" id="IPR006182">
    <property type="entry name" value="FliF_N_dom"/>
</dbReference>
<evidence type="ECO:0000256" key="1">
    <source>
        <dbReference type="ARBA" id="ARBA00004117"/>
    </source>
</evidence>
<keyword evidence="8 9" id="KW-0975">Bacterial flagellum</keyword>
<comment type="function">
    <text evidence="9">The M ring may be actively involved in energy transduction.</text>
</comment>
<dbReference type="InterPro" id="IPR000067">
    <property type="entry name" value="FlgMring_FliF"/>
</dbReference>
<dbReference type="InterPro" id="IPR013556">
    <property type="entry name" value="Flag_M-ring_C"/>
</dbReference>
<dbReference type="Pfam" id="PF01514">
    <property type="entry name" value="YscJ_FliF"/>
    <property type="match status" value="1"/>
</dbReference>
<evidence type="ECO:0000256" key="8">
    <source>
        <dbReference type="ARBA" id="ARBA00023143"/>
    </source>
</evidence>
<dbReference type="RefSeq" id="WP_049706356.1">
    <property type="nucleotide sequence ID" value="NZ_BMFM01000002.1"/>
</dbReference>
<evidence type="ECO:0000256" key="2">
    <source>
        <dbReference type="ARBA" id="ARBA00004651"/>
    </source>
</evidence>
<comment type="subcellular location">
    <subcellularLocation>
        <location evidence="1 9">Bacterial flagellum basal body</location>
    </subcellularLocation>
    <subcellularLocation>
        <location evidence="2">Cell membrane</location>
        <topology evidence="2">Multi-pass membrane protein</topology>
    </subcellularLocation>
</comment>
<dbReference type="PANTHER" id="PTHR30046:SF0">
    <property type="entry name" value="FLAGELLAR M-RING PROTEIN"/>
    <property type="match status" value="1"/>
</dbReference>
<evidence type="ECO:0000256" key="9">
    <source>
        <dbReference type="PIRNR" id="PIRNR004862"/>
    </source>
</evidence>
<evidence type="ECO:0000256" key="3">
    <source>
        <dbReference type="ARBA" id="ARBA00007971"/>
    </source>
</evidence>
<dbReference type="PANTHER" id="PTHR30046">
    <property type="entry name" value="FLAGELLAR M-RING PROTEIN"/>
    <property type="match status" value="1"/>
</dbReference>
<evidence type="ECO:0000313" key="12">
    <source>
        <dbReference type="EMBL" id="QEE21880.1"/>
    </source>
</evidence>
<feature type="compositionally biased region" description="Basic and acidic residues" evidence="10">
    <location>
        <begin position="267"/>
        <end position="276"/>
    </location>
</feature>
<evidence type="ECO:0000256" key="10">
    <source>
        <dbReference type="SAM" id="MobiDB-lite"/>
    </source>
</evidence>
<dbReference type="PIRSF" id="PIRSF004862">
    <property type="entry name" value="FliF"/>
    <property type="match status" value="1"/>
</dbReference>
<name>A0A5B9DR35_9HYPH</name>
<sequence>MDTLSQFLNRLGLARVAAMGVVAVLMLGFFAFLVMRASSPQLAPLYSGLSLDDSSAIVRELQSMGTPFELRGDGDTIMIPRDQITTVRMNLAGNGLPARGQVGYEIFDQQNTLGATSFVQNINNVRALEGELARTISSLARIKSARVHLVLPERELFRRERKDPTASIVVSVRGELSNGEIRAIQHLVGSAIEGLNPNKVSIIDDSGRLLASGATDGVDGMLTAEAQDRVVSLEERYRTRVEDMLANVLGAGRSRVQVSAELNLDRSTKTSERFDPDGQVVRSTQTRDNASNSSNGQTDAGVSVANELPGSTANGGAGNNSSDQQQNTEETTNYEISKTTETAVTEAGGIKKLSVAVVVDGRYTTDASGNSVYAPRDAAEIDQIKALVRSAIGFDEARGDQVEVVNMQFAERPDAQGPGSDGPGLFDFTRDDLINWAQMGVTLIISLALVFFVMRPLVKRVLAPEEKAPLALPQSAEIEPGLPAIPELPEEPVPPTAAPWVNGAKAMGEAQLETLKSVGQLVDENPKQAALIVRDWLSSNSNSAAA</sequence>